<evidence type="ECO:0000259" key="13">
    <source>
        <dbReference type="Pfam" id="PF00590"/>
    </source>
</evidence>
<dbReference type="InterPro" id="IPR006366">
    <property type="entry name" value="CobA/CysG_C"/>
</dbReference>
<reference evidence="15" key="1">
    <citation type="submission" date="2016-10" db="EMBL/GenBank/DDBJ databases">
        <authorList>
            <person name="Varghese N."/>
            <person name="Submissions S."/>
        </authorList>
    </citation>
    <scope>NUCLEOTIDE SEQUENCE [LARGE SCALE GENOMIC DNA]</scope>
    <source>
        <strain evidence="15">DSM 23317</strain>
    </source>
</reference>
<evidence type="ECO:0000256" key="3">
    <source>
        <dbReference type="ARBA" id="ARBA00022573"/>
    </source>
</evidence>
<dbReference type="InterPro" id="IPR035996">
    <property type="entry name" value="4pyrrol_Methylase_sf"/>
</dbReference>
<dbReference type="UniPathway" id="UPA00262">
    <property type="reaction ID" value="UER00211"/>
</dbReference>
<keyword evidence="6" id="KW-0949">S-adenosyl-L-methionine</keyword>
<dbReference type="Pfam" id="PF00590">
    <property type="entry name" value="TP_methylase"/>
    <property type="match status" value="1"/>
</dbReference>
<dbReference type="GO" id="GO:0016491">
    <property type="term" value="F:oxidoreductase activity"/>
    <property type="evidence" value="ECO:0007669"/>
    <property type="project" value="UniProtKB-KW"/>
</dbReference>
<dbReference type="Gene3D" id="3.40.1010.10">
    <property type="entry name" value="Cobalt-precorrin-4 Transmethylase, Domain 1"/>
    <property type="match status" value="1"/>
</dbReference>
<evidence type="ECO:0000256" key="9">
    <source>
        <dbReference type="ARBA" id="ARBA00023244"/>
    </source>
</evidence>
<dbReference type="GO" id="GO:0004851">
    <property type="term" value="F:uroporphyrin-III C-methyltransferase activity"/>
    <property type="evidence" value="ECO:0007669"/>
    <property type="project" value="UniProtKB-EC"/>
</dbReference>
<dbReference type="CDD" id="cd11642">
    <property type="entry name" value="SUMT"/>
    <property type="match status" value="1"/>
</dbReference>
<dbReference type="Proteomes" id="UP000199527">
    <property type="component" value="Unassembled WGS sequence"/>
</dbReference>
<dbReference type="GO" id="GO:0009236">
    <property type="term" value="P:cobalamin biosynthetic process"/>
    <property type="evidence" value="ECO:0007669"/>
    <property type="project" value="UniProtKB-KW"/>
</dbReference>
<evidence type="ECO:0000256" key="10">
    <source>
        <dbReference type="ARBA" id="ARBA00023268"/>
    </source>
</evidence>
<evidence type="ECO:0000313" key="15">
    <source>
        <dbReference type="Proteomes" id="UP000199527"/>
    </source>
</evidence>
<evidence type="ECO:0000256" key="5">
    <source>
        <dbReference type="ARBA" id="ARBA00022679"/>
    </source>
</evidence>
<dbReference type="EMBL" id="FNEM01000015">
    <property type="protein sequence ID" value="SDJ91327.1"/>
    <property type="molecule type" value="Genomic_DNA"/>
</dbReference>
<dbReference type="GO" id="GO:0019354">
    <property type="term" value="P:siroheme biosynthetic process"/>
    <property type="evidence" value="ECO:0007669"/>
    <property type="project" value="UniProtKB-UniPathway"/>
</dbReference>
<dbReference type="OrthoDB" id="9815856at2"/>
<evidence type="ECO:0000256" key="4">
    <source>
        <dbReference type="ARBA" id="ARBA00022603"/>
    </source>
</evidence>
<dbReference type="PANTHER" id="PTHR45790">
    <property type="entry name" value="SIROHEME SYNTHASE-RELATED"/>
    <property type="match status" value="1"/>
</dbReference>
<keyword evidence="15" id="KW-1185">Reference proteome</keyword>
<dbReference type="RefSeq" id="WP_090367032.1">
    <property type="nucleotide sequence ID" value="NZ_FNEM01000015.1"/>
</dbReference>
<feature type="domain" description="Tetrapyrrole methylase" evidence="13">
    <location>
        <begin position="12"/>
        <end position="220"/>
    </location>
</feature>
<organism evidence="14 15">
    <name type="scientific">Ferrimonas sediminum</name>
    <dbReference type="NCBI Taxonomy" id="718193"/>
    <lineage>
        <taxon>Bacteria</taxon>
        <taxon>Pseudomonadati</taxon>
        <taxon>Pseudomonadota</taxon>
        <taxon>Gammaproteobacteria</taxon>
        <taxon>Alteromonadales</taxon>
        <taxon>Ferrimonadaceae</taxon>
        <taxon>Ferrimonas</taxon>
    </lineage>
</organism>
<comment type="similarity">
    <text evidence="1">Belongs to the precorrin methyltransferase family.</text>
</comment>
<dbReference type="PROSITE" id="PS00839">
    <property type="entry name" value="SUMT_1"/>
    <property type="match status" value="1"/>
</dbReference>
<evidence type="ECO:0000256" key="2">
    <source>
        <dbReference type="ARBA" id="ARBA00012162"/>
    </source>
</evidence>
<dbReference type="InterPro" id="IPR003043">
    <property type="entry name" value="Uropor_MeTrfase_CS"/>
</dbReference>
<evidence type="ECO:0000313" key="14">
    <source>
        <dbReference type="EMBL" id="SDJ91327.1"/>
    </source>
</evidence>
<keyword evidence="7" id="KW-0560">Oxidoreductase</keyword>
<evidence type="ECO:0000256" key="11">
    <source>
        <dbReference type="ARBA" id="ARBA00025705"/>
    </source>
</evidence>
<dbReference type="PANTHER" id="PTHR45790:SF1">
    <property type="entry name" value="SIROHEME SYNTHASE"/>
    <property type="match status" value="1"/>
</dbReference>
<protein>
    <recommendedName>
        <fullName evidence="2">uroporphyrinogen-III C-methyltransferase</fullName>
        <ecNumber evidence="2">2.1.1.107</ecNumber>
    </recommendedName>
</protein>
<dbReference type="InterPro" id="IPR014776">
    <property type="entry name" value="4pyrrole_Mease_sub2"/>
</dbReference>
<evidence type="ECO:0000256" key="8">
    <source>
        <dbReference type="ARBA" id="ARBA00023239"/>
    </source>
</evidence>
<evidence type="ECO:0000256" key="7">
    <source>
        <dbReference type="ARBA" id="ARBA00023002"/>
    </source>
</evidence>
<keyword evidence="8" id="KW-0456">Lyase</keyword>
<keyword evidence="5 14" id="KW-0808">Transferase</keyword>
<evidence type="ECO:0000256" key="1">
    <source>
        <dbReference type="ARBA" id="ARBA00005879"/>
    </source>
</evidence>
<keyword evidence="3" id="KW-0169">Cobalamin biosynthesis</keyword>
<dbReference type="SUPFAM" id="SSF53790">
    <property type="entry name" value="Tetrapyrrole methylase"/>
    <property type="match status" value="1"/>
</dbReference>
<dbReference type="NCBIfam" id="TIGR01469">
    <property type="entry name" value="cobA_cysG_Cterm"/>
    <property type="match status" value="1"/>
</dbReference>
<dbReference type="AlphaFoldDB" id="A0A1G8XLL5"/>
<name>A0A1G8XLL5_9GAMM</name>
<evidence type="ECO:0000256" key="12">
    <source>
        <dbReference type="ARBA" id="ARBA00060548"/>
    </source>
</evidence>
<dbReference type="Gene3D" id="3.30.950.10">
    <property type="entry name" value="Methyltransferase, Cobalt-precorrin-4 Transmethylase, Domain 2"/>
    <property type="match status" value="1"/>
</dbReference>
<dbReference type="GO" id="GO:0032259">
    <property type="term" value="P:methylation"/>
    <property type="evidence" value="ECO:0007669"/>
    <property type="project" value="UniProtKB-KW"/>
</dbReference>
<dbReference type="InterPro" id="IPR014777">
    <property type="entry name" value="4pyrrole_Mease_sub1"/>
</dbReference>
<dbReference type="FunFam" id="3.30.950.10:FF:000001">
    <property type="entry name" value="Siroheme synthase"/>
    <property type="match status" value="1"/>
</dbReference>
<sequence>MRPPSISAPAQVSLIGAGPGDPELLTLKAMDRIQQADVILYDNLVSEAIRARFPDGASAIYVGKKRHNHALPQAQLNQRMVALARQGHRIVRLKGGDPFVFGRGSEELLALHRAGVVAEVIPGITAASGCGSYAGIPLTHRGLSQSCTLITGQADAKLQLDWAALAKGNQTLVFYMGLNQLPHIRHQLSLNGMSDATPVALVENGCRPEQRVIITSLTQMATDALRHNLRSPTLIYIGEVVRLADSLRWWQPTFHSQQAIA</sequence>
<dbReference type="FunFam" id="3.40.1010.10:FF:000001">
    <property type="entry name" value="Siroheme synthase"/>
    <property type="match status" value="1"/>
</dbReference>
<keyword evidence="9" id="KW-0627">Porphyrin biosynthesis</keyword>
<keyword evidence="10" id="KW-0511">Multifunctional enzyme</keyword>
<comment type="pathway">
    <text evidence="11">Porphyrin-containing compound metabolism; siroheme biosynthesis; precorrin-2 from uroporphyrinogen III: step 1/1.</text>
</comment>
<comment type="pathway">
    <text evidence="12">Cofactor biosynthesis; adenosylcobalamin biosynthesis; precorrin-2 from uroporphyrinogen III: step 1/1.</text>
</comment>
<accession>A0A1G8XLL5</accession>
<dbReference type="InterPro" id="IPR000878">
    <property type="entry name" value="4pyrrol_Mease"/>
</dbReference>
<dbReference type="EC" id="2.1.1.107" evidence="2"/>
<evidence type="ECO:0000256" key="6">
    <source>
        <dbReference type="ARBA" id="ARBA00022691"/>
    </source>
</evidence>
<gene>
    <name evidence="14" type="ORF">SAMN04488540_11575</name>
</gene>
<dbReference type="InterPro" id="IPR050161">
    <property type="entry name" value="Siro_Cobalamin_biosynth"/>
</dbReference>
<dbReference type="NCBIfam" id="NF004790">
    <property type="entry name" value="PRK06136.1"/>
    <property type="match status" value="1"/>
</dbReference>
<dbReference type="GO" id="GO:0016829">
    <property type="term" value="F:lyase activity"/>
    <property type="evidence" value="ECO:0007669"/>
    <property type="project" value="UniProtKB-KW"/>
</dbReference>
<keyword evidence="4 14" id="KW-0489">Methyltransferase</keyword>
<proteinExistence type="inferred from homology"/>